<dbReference type="RefSeq" id="WP_338885943.1">
    <property type="nucleotide sequence ID" value="NZ_CP147846.1"/>
</dbReference>
<dbReference type="EMBL" id="CP147846">
    <property type="protein sequence ID" value="WXG66497.1"/>
    <property type="molecule type" value="Genomic_DNA"/>
</dbReference>
<organism evidence="2 3">
    <name type="scientific">Rhodococcus sovatensis</name>
    <dbReference type="NCBI Taxonomy" id="1805840"/>
    <lineage>
        <taxon>Bacteria</taxon>
        <taxon>Bacillati</taxon>
        <taxon>Actinomycetota</taxon>
        <taxon>Actinomycetes</taxon>
        <taxon>Mycobacteriales</taxon>
        <taxon>Nocardiaceae</taxon>
        <taxon>Rhodococcus</taxon>
    </lineage>
</organism>
<evidence type="ECO:0000256" key="1">
    <source>
        <dbReference type="SAM" id="MobiDB-lite"/>
    </source>
</evidence>
<gene>
    <name evidence="2" type="ORF">WDS16_14420</name>
</gene>
<dbReference type="Proteomes" id="UP001432000">
    <property type="component" value="Chromosome"/>
</dbReference>
<name>A0ABZ2PC99_9NOCA</name>
<protein>
    <submittedName>
        <fullName evidence="2">Uncharacterized protein</fullName>
    </submittedName>
</protein>
<keyword evidence="3" id="KW-1185">Reference proteome</keyword>
<reference evidence="2 3" key="1">
    <citation type="submission" date="2024-03" db="EMBL/GenBank/DDBJ databases">
        <title>Natural products discovery in diverse microorganisms through a two-stage MS feature dereplication strategy.</title>
        <authorList>
            <person name="Zhang R."/>
        </authorList>
    </citation>
    <scope>NUCLEOTIDE SEQUENCE [LARGE SCALE GENOMIC DNA]</scope>
    <source>
        <strain evidence="2 3">18930</strain>
    </source>
</reference>
<evidence type="ECO:0000313" key="3">
    <source>
        <dbReference type="Proteomes" id="UP001432000"/>
    </source>
</evidence>
<evidence type="ECO:0000313" key="2">
    <source>
        <dbReference type="EMBL" id="WXG66497.1"/>
    </source>
</evidence>
<accession>A0ABZ2PC99</accession>
<sequence length="51" mass="5748">MASLMQKLQVFSRSPRGKKLIAQARAYATKPENQAKLKSLGSRLTSKDTRR</sequence>
<feature type="region of interest" description="Disordered" evidence="1">
    <location>
        <begin position="32"/>
        <end position="51"/>
    </location>
</feature>
<proteinExistence type="predicted"/>